<protein>
    <submittedName>
        <fullName evidence="2">Uncharacterized protein</fullName>
    </submittedName>
</protein>
<proteinExistence type="predicted"/>
<keyword evidence="1" id="KW-0732">Signal</keyword>
<reference evidence="2 3" key="1">
    <citation type="submission" date="2019-03" db="EMBL/GenBank/DDBJ databases">
        <title>Paraburkholderia sp. 7MH5, isolated from subtropical forest soil.</title>
        <authorList>
            <person name="Gao Z.-H."/>
            <person name="Qiu L.-H."/>
        </authorList>
    </citation>
    <scope>NUCLEOTIDE SEQUENCE [LARGE SCALE GENOMIC DNA]</scope>
    <source>
        <strain evidence="2 3">7MH5</strain>
        <plasmid evidence="2 3">unnamed1</plasmid>
    </source>
</reference>
<evidence type="ECO:0000313" key="2">
    <source>
        <dbReference type="EMBL" id="QBR04309.1"/>
    </source>
</evidence>
<accession>A0A4P7D6G9</accession>
<geneLocation type="plasmid" evidence="2 3">
    <name>unnamed1</name>
</geneLocation>
<keyword evidence="2" id="KW-0614">Plasmid</keyword>
<dbReference type="Proteomes" id="UP000295727">
    <property type="component" value="Plasmid unnamed1"/>
</dbReference>
<name>A0A4P7D6G9_9BURK</name>
<evidence type="ECO:0000256" key="1">
    <source>
        <dbReference type="SAM" id="SignalP"/>
    </source>
</evidence>
<evidence type="ECO:0000313" key="3">
    <source>
        <dbReference type="Proteomes" id="UP000295727"/>
    </source>
</evidence>
<gene>
    <name evidence="2" type="ORF">E1956_45195</name>
</gene>
<dbReference type="KEGG" id="ppai:E1956_45195"/>
<dbReference type="RefSeq" id="WP_134760570.1">
    <property type="nucleotide sequence ID" value="NZ_CP038152.1"/>
</dbReference>
<organism evidence="2 3">
    <name type="scientific">Paraburkholderia pallida</name>
    <dbReference type="NCBI Taxonomy" id="2547399"/>
    <lineage>
        <taxon>Bacteria</taxon>
        <taxon>Pseudomonadati</taxon>
        <taxon>Pseudomonadota</taxon>
        <taxon>Betaproteobacteria</taxon>
        <taxon>Burkholderiales</taxon>
        <taxon>Burkholderiaceae</taxon>
        <taxon>Paraburkholderia</taxon>
    </lineage>
</organism>
<feature type="signal peptide" evidence="1">
    <location>
        <begin position="1"/>
        <end position="27"/>
    </location>
</feature>
<dbReference type="EMBL" id="CP038152">
    <property type="protein sequence ID" value="QBR04309.1"/>
    <property type="molecule type" value="Genomic_DNA"/>
</dbReference>
<dbReference type="AlphaFoldDB" id="A0A4P7D6G9"/>
<keyword evidence="3" id="KW-1185">Reference proteome</keyword>
<feature type="chain" id="PRO_5020612417" evidence="1">
    <location>
        <begin position="28"/>
        <end position="173"/>
    </location>
</feature>
<sequence length="173" mass="18439">MVKHSYLKASLALSSILLLLASQAAHAGDPNSFLGLKLGAPLEARTCDQPHAEGTFCLKDPDGPAALKNPGHSNVELSGGPDLDLSYYRTSVDLIDGKIESIMLSSDFDTAEKLKNALTIKFGPPTSTDNLGFPVWDSKNIHVSMGVGRLETVVIVDYKPLKMRAASKTANGM</sequence>
<dbReference type="GeneID" id="39649893"/>